<dbReference type="GeneID" id="123323934"/>
<dbReference type="RefSeq" id="XP_044768398.1">
    <property type="nucleotide sequence ID" value="XM_044912463.1"/>
</dbReference>
<evidence type="ECO:0000259" key="1">
    <source>
        <dbReference type="SMART" id="SM01222"/>
    </source>
</evidence>
<evidence type="ECO:0000313" key="3">
    <source>
        <dbReference type="RefSeq" id="XP_044768398.1"/>
    </source>
</evidence>
<feature type="domain" description="Formiminotransferase N-terminal subdomain" evidence="1">
    <location>
        <begin position="3"/>
        <end position="141"/>
    </location>
</feature>
<dbReference type="GO" id="GO:0005542">
    <property type="term" value="F:folic acid binding"/>
    <property type="evidence" value="ECO:0007669"/>
    <property type="project" value="InterPro"/>
</dbReference>
<reference evidence="3" key="1">
    <citation type="submission" date="2025-08" db="UniProtKB">
        <authorList>
            <consortium name="RefSeq"/>
        </authorList>
    </citation>
    <scope>IDENTIFICATION</scope>
    <source>
        <tissue evidence="3">Blood</tissue>
    </source>
</reference>
<keyword evidence="2" id="KW-1185">Reference proteome</keyword>
<dbReference type="Gene3D" id="3.30.990.10">
    <property type="entry name" value="Formiminotransferase, N-terminal subdomain"/>
    <property type="match status" value="1"/>
</dbReference>
<dbReference type="SUPFAM" id="SSF55116">
    <property type="entry name" value="Formiminotransferase domain of formiminotransferase-cyclodeaminase"/>
    <property type="match status" value="1"/>
</dbReference>
<organism evidence="2 3">
    <name type="scientific">Neomonachus schauinslandi</name>
    <name type="common">Hawaiian monk seal</name>
    <name type="synonym">Monachus schauinslandi</name>
    <dbReference type="NCBI Taxonomy" id="29088"/>
    <lineage>
        <taxon>Eukaryota</taxon>
        <taxon>Metazoa</taxon>
        <taxon>Chordata</taxon>
        <taxon>Craniata</taxon>
        <taxon>Vertebrata</taxon>
        <taxon>Euteleostomi</taxon>
        <taxon>Mammalia</taxon>
        <taxon>Eutheria</taxon>
        <taxon>Laurasiatheria</taxon>
        <taxon>Carnivora</taxon>
        <taxon>Caniformia</taxon>
        <taxon>Pinnipedia</taxon>
        <taxon>Phocidae</taxon>
        <taxon>Monachinae</taxon>
        <taxon>Monachini</taxon>
        <taxon>Neomonachus</taxon>
    </lineage>
</organism>
<dbReference type="GO" id="GO:0016740">
    <property type="term" value="F:transferase activity"/>
    <property type="evidence" value="ECO:0007669"/>
    <property type="project" value="InterPro"/>
</dbReference>
<dbReference type="InterPro" id="IPR037064">
    <property type="entry name" value="Formiminotransferase_N_sf"/>
</dbReference>
<evidence type="ECO:0000313" key="2">
    <source>
        <dbReference type="Proteomes" id="UP000248481"/>
    </source>
</evidence>
<name>A0A8M1M7E5_NEOSC</name>
<dbReference type="Pfam" id="PF07837">
    <property type="entry name" value="FTCD_N"/>
    <property type="match status" value="1"/>
</dbReference>
<dbReference type="InterPro" id="IPR012886">
    <property type="entry name" value="Formiminotransferase_N"/>
</dbReference>
<accession>A0A8M1M7E5</accession>
<dbReference type="SMART" id="SM01222">
    <property type="entry name" value="FTCD_N"/>
    <property type="match status" value="1"/>
</dbReference>
<protein>
    <submittedName>
        <fullName evidence="3">Formimidoyltransferase-cyclodeaminase-like</fullName>
    </submittedName>
</protein>
<gene>
    <name evidence="3" type="primary">LOC123323934</name>
</gene>
<dbReference type="KEGG" id="nsu:123323934"/>
<dbReference type="Proteomes" id="UP000248481">
    <property type="component" value="Unplaced"/>
</dbReference>
<dbReference type="PANTHER" id="PTHR12234:SF0">
    <property type="entry name" value="FORMIMIDOYLTRANSFERASE-CYCLODEAMINASE"/>
    <property type="match status" value="1"/>
</dbReference>
<dbReference type="AlphaFoldDB" id="A0A8M1M7E5"/>
<sequence>MSQLVECVPNFSEGNNQEVIDAISRAVAQTPGCVLLDVDAGPSTNRTVYTFVGQPKDVVEGALNAARVAFQLIDMRQHKGEGSSPTGCGGCLACKLALGGPQSSPKGLRRSPQRLLCQAKVRGDPSVFQGFPGVTGSEAQASCAGLGRLGGQGAKTWKPAWQ</sequence>
<dbReference type="PANTHER" id="PTHR12234">
    <property type="entry name" value="FORMIMINOTRANSFERASE-CYCLODEAMINASE"/>
    <property type="match status" value="1"/>
</dbReference>
<proteinExistence type="predicted"/>
<dbReference type="InterPro" id="IPR022384">
    <property type="entry name" value="FormiminoTrfase_cat_dom_sf"/>
</dbReference>
<dbReference type="InterPro" id="IPR051623">
    <property type="entry name" value="FTCD"/>
</dbReference>